<reference evidence="1" key="1">
    <citation type="journal article" date="2014" name="Front. Microbiol.">
        <title>High frequency of phylogenetically diverse reductive dehalogenase-homologous genes in deep subseafloor sedimentary metagenomes.</title>
        <authorList>
            <person name="Kawai M."/>
            <person name="Futagami T."/>
            <person name="Toyoda A."/>
            <person name="Takaki Y."/>
            <person name="Nishi S."/>
            <person name="Hori S."/>
            <person name="Arai W."/>
            <person name="Tsubouchi T."/>
            <person name="Morono Y."/>
            <person name="Uchiyama I."/>
            <person name="Ito T."/>
            <person name="Fujiyama A."/>
            <person name="Inagaki F."/>
            <person name="Takami H."/>
        </authorList>
    </citation>
    <scope>NUCLEOTIDE SEQUENCE</scope>
    <source>
        <strain evidence="1">Expedition CK06-06</strain>
    </source>
</reference>
<dbReference type="Pfam" id="PF04343">
    <property type="entry name" value="DUF488"/>
    <property type="match status" value="1"/>
</dbReference>
<gene>
    <name evidence="1" type="ORF">S03H2_67928</name>
</gene>
<feature type="non-terminal residue" evidence="1">
    <location>
        <position position="1"/>
    </location>
</feature>
<protein>
    <recommendedName>
        <fullName evidence="2">DUF488 domain-containing protein</fullName>
    </recommendedName>
</protein>
<proteinExistence type="predicted"/>
<evidence type="ECO:0008006" key="2">
    <source>
        <dbReference type="Google" id="ProtNLM"/>
    </source>
</evidence>
<name>X1I9F3_9ZZZZ</name>
<sequence length="169" mass="20371">YKEVAKFRQKIETTYIKGVKPDQFTKTLERLKVNVVVDIRDWCLYPIYYSPKFMKDLLEIHGIEYLRYKALGNPSSLRKRAGENFVYMKKLYQDYILGNPESREELVKLYKLFRFRKNYCLICYCPVLDVKLCHRFWLKETLINLKRTNLGFSEMITLKNFSQKLVPEV</sequence>
<accession>X1I9F3</accession>
<dbReference type="AlphaFoldDB" id="X1I9F3"/>
<feature type="non-terminal residue" evidence="1">
    <location>
        <position position="169"/>
    </location>
</feature>
<comment type="caution">
    <text evidence="1">The sequence shown here is derived from an EMBL/GenBank/DDBJ whole genome shotgun (WGS) entry which is preliminary data.</text>
</comment>
<dbReference type="InterPro" id="IPR007438">
    <property type="entry name" value="DUF488"/>
</dbReference>
<dbReference type="EMBL" id="BARU01044567">
    <property type="protein sequence ID" value="GAH79021.1"/>
    <property type="molecule type" value="Genomic_DNA"/>
</dbReference>
<organism evidence="1">
    <name type="scientific">marine sediment metagenome</name>
    <dbReference type="NCBI Taxonomy" id="412755"/>
    <lineage>
        <taxon>unclassified sequences</taxon>
        <taxon>metagenomes</taxon>
        <taxon>ecological metagenomes</taxon>
    </lineage>
</organism>
<evidence type="ECO:0000313" key="1">
    <source>
        <dbReference type="EMBL" id="GAH79021.1"/>
    </source>
</evidence>